<gene>
    <name evidence="1" type="ORF">MuYL_0555</name>
</gene>
<organism evidence="1 2">
    <name type="scientific">Mucilaginibacter xinganensis</name>
    <dbReference type="NCBI Taxonomy" id="1234841"/>
    <lineage>
        <taxon>Bacteria</taxon>
        <taxon>Pseudomonadati</taxon>
        <taxon>Bacteroidota</taxon>
        <taxon>Sphingobacteriia</taxon>
        <taxon>Sphingobacteriales</taxon>
        <taxon>Sphingobacteriaceae</taxon>
        <taxon>Mucilaginibacter</taxon>
    </lineage>
</organism>
<dbReference type="AlphaFoldDB" id="A0A223NS23"/>
<proteinExistence type="predicted"/>
<accession>A0A223NS23</accession>
<dbReference type="KEGG" id="muc:MuYL_0555"/>
<reference evidence="1 2" key="1">
    <citation type="submission" date="2017-08" db="EMBL/GenBank/DDBJ databases">
        <title>Complete genome sequence of Mucilaginibacter sp. strain BJC16-A31.</title>
        <authorList>
            <consortium name="Henan University of Science and Technology"/>
            <person name="You X."/>
        </authorList>
    </citation>
    <scope>NUCLEOTIDE SEQUENCE [LARGE SCALE GENOMIC DNA]</scope>
    <source>
        <strain evidence="1 2">BJC16-A31</strain>
    </source>
</reference>
<evidence type="ECO:0000313" key="1">
    <source>
        <dbReference type="EMBL" id="ASU32458.1"/>
    </source>
</evidence>
<keyword evidence="2" id="KW-1185">Reference proteome</keyword>
<sequence>MPGLQSIYTSNKNPLGRKQKGFKKSVIFSLKKVLRLYLFA</sequence>
<dbReference type="Proteomes" id="UP000215002">
    <property type="component" value="Chromosome"/>
</dbReference>
<evidence type="ECO:0000313" key="2">
    <source>
        <dbReference type="Proteomes" id="UP000215002"/>
    </source>
</evidence>
<dbReference type="EMBL" id="CP022743">
    <property type="protein sequence ID" value="ASU32458.1"/>
    <property type="molecule type" value="Genomic_DNA"/>
</dbReference>
<protein>
    <submittedName>
        <fullName evidence="1">Uncharacterized protein</fullName>
    </submittedName>
</protein>
<name>A0A223NS23_9SPHI</name>